<evidence type="ECO:0000313" key="2">
    <source>
        <dbReference type="EMBL" id="KAJ6989047.1"/>
    </source>
</evidence>
<dbReference type="EMBL" id="JAQIZT010000008">
    <property type="protein sequence ID" value="KAJ6989047.1"/>
    <property type="molecule type" value="Genomic_DNA"/>
</dbReference>
<keyword evidence="3" id="KW-1185">Reference proteome</keyword>
<gene>
    <name evidence="2" type="ORF">NC653_021820</name>
</gene>
<dbReference type="AlphaFoldDB" id="A0AAD6QE98"/>
<name>A0AAD6QE98_9ROSI</name>
<protein>
    <submittedName>
        <fullName evidence="2">Uncharacterized protein</fullName>
    </submittedName>
</protein>
<keyword evidence="1" id="KW-1133">Transmembrane helix</keyword>
<accession>A0AAD6QE98</accession>
<proteinExistence type="predicted"/>
<keyword evidence="1" id="KW-0472">Membrane</keyword>
<evidence type="ECO:0000256" key="1">
    <source>
        <dbReference type="SAM" id="Phobius"/>
    </source>
</evidence>
<feature type="transmembrane region" description="Helical" evidence="1">
    <location>
        <begin position="30"/>
        <end position="52"/>
    </location>
</feature>
<reference evidence="2" key="1">
    <citation type="journal article" date="2023" name="Mol. Ecol. Resour.">
        <title>Chromosome-level genome assembly of a triploid poplar Populus alba 'Berolinensis'.</title>
        <authorList>
            <person name="Chen S."/>
            <person name="Yu Y."/>
            <person name="Wang X."/>
            <person name="Wang S."/>
            <person name="Zhang T."/>
            <person name="Zhou Y."/>
            <person name="He R."/>
            <person name="Meng N."/>
            <person name="Wang Y."/>
            <person name="Liu W."/>
            <person name="Liu Z."/>
            <person name="Liu J."/>
            <person name="Guo Q."/>
            <person name="Huang H."/>
            <person name="Sederoff R.R."/>
            <person name="Wang G."/>
            <person name="Qu G."/>
            <person name="Chen S."/>
        </authorList>
    </citation>
    <scope>NUCLEOTIDE SEQUENCE</scope>
    <source>
        <strain evidence="2">SC-2020</strain>
    </source>
</reference>
<sequence length="102" mass="12272">MNVNISISFLNILLIILRIRRLFCVVSKKFLTILAATIIHSLQEFSFHLCIVCGGKEALDSFIVFFFLIFCRISFIQKKNYERQFKEDMLRHFPFYFLELYF</sequence>
<dbReference type="Proteomes" id="UP001164929">
    <property type="component" value="Chromosome 8"/>
</dbReference>
<keyword evidence="1" id="KW-0812">Transmembrane</keyword>
<comment type="caution">
    <text evidence="2">The sequence shown here is derived from an EMBL/GenBank/DDBJ whole genome shotgun (WGS) entry which is preliminary data.</text>
</comment>
<feature type="transmembrane region" description="Helical" evidence="1">
    <location>
        <begin position="58"/>
        <end position="76"/>
    </location>
</feature>
<evidence type="ECO:0000313" key="3">
    <source>
        <dbReference type="Proteomes" id="UP001164929"/>
    </source>
</evidence>
<organism evidence="2 3">
    <name type="scientific">Populus alba x Populus x berolinensis</name>
    <dbReference type="NCBI Taxonomy" id="444605"/>
    <lineage>
        <taxon>Eukaryota</taxon>
        <taxon>Viridiplantae</taxon>
        <taxon>Streptophyta</taxon>
        <taxon>Embryophyta</taxon>
        <taxon>Tracheophyta</taxon>
        <taxon>Spermatophyta</taxon>
        <taxon>Magnoliopsida</taxon>
        <taxon>eudicotyledons</taxon>
        <taxon>Gunneridae</taxon>
        <taxon>Pentapetalae</taxon>
        <taxon>rosids</taxon>
        <taxon>fabids</taxon>
        <taxon>Malpighiales</taxon>
        <taxon>Salicaceae</taxon>
        <taxon>Saliceae</taxon>
        <taxon>Populus</taxon>
    </lineage>
</organism>